<evidence type="ECO:0000256" key="1">
    <source>
        <dbReference type="SAM" id="MobiDB-lite"/>
    </source>
</evidence>
<feature type="compositionally biased region" description="Low complexity" evidence="1">
    <location>
        <begin position="26"/>
        <end position="44"/>
    </location>
</feature>
<dbReference type="EMBL" id="FNDX01000016">
    <property type="protein sequence ID" value="SDJ38024.1"/>
    <property type="molecule type" value="Genomic_DNA"/>
</dbReference>
<evidence type="ECO:0000313" key="3">
    <source>
        <dbReference type="Proteomes" id="UP000199050"/>
    </source>
</evidence>
<name>A0A1G8T9E3_9BACL</name>
<evidence type="ECO:0000313" key="2">
    <source>
        <dbReference type="EMBL" id="SDJ38024.1"/>
    </source>
</evidence>
<feature type="region of interest" description="Disordered" evidence="1">
    <location>
        <begin position="26"/>
        <end position="47"/>
    </location>
</feature>
<sequence length="238" mass="26767">MRIIFYPGPVDGMIDSGVKRRMNNENETVNETATEAATEETGNNPAGMTEEKWNELIKAVHHNGMVALKMYFKEVQSQIINLAAFGPVFVYHVKNESGDVYSTGFFLRELVNRFQSDKNPEVWVSSFFHELMKTKGGQPLPKQPESEDEAKAIIDNKVIPLCIKTVEDEFAPEKVHAGLAWNEDHGPVFEAGFPSITDGNNVCAVPLQLLFTHFQLNRDPSELVLSGMYNIRKQHGLE</sequence>
<organism evidence="2 3">
    <name type="scientific">Paenibacillus typhae</name>
    <dbReference type="NCBI Taxonomy" id="1174501"/>
    <lineage>
        <taxon>Bacteria</taxon>
        <taxon>Bacillati</taxon>
        <taxon>Bacillota</taxon>
        <taxon>Bacilli</taxon>
        <taxon>Bacillales</taxon>
        <taxon>Paenibacillaceae</taxon>
        <taxon>Paenibacillus</taxon>
    </lineage>
</organism>
<dbReference type="Proteomes" id="UP000199050">
    <property type="component" value="Unassembled WGS sequence"/>
</dbReference>
<reference evidence="3" key="1">
    <citation type="submission" date="2016-10" db="EMBL/GenBank/DDBJ databases">
        <authorList>
            <person name="Varghese N."/>
            <person name="Submissions S."/>
        </authorList>
    </citation>
    <scope>NUCLEOTIDE SEQUENCE [LARGE SCALE GENOMIC DNA]</scope>
    <source>
        <strain evidence="3">CGMCC 1.11012</strain>
    </source>
</reference>
<proteinExistence type="predicted"/>
<keyword evidence="3" id="KW-1185">Reference proteome</keyword>
<gene>
    <name evidence="2" type="ORF">SAMN05216192_11645</name>
</gene>
<protein>
    <submittedName>
        <fullName evidence="2">Uncharacterized protein</fullName>
    </submittedName>
</protein>
<dbReference type="AlphaFoldDB" id="A0A1G8T9E3"/>
<accession>A0A1G8T9E3</accession>